<keyword evidence="3" id="KW-1185">Reference proteome</keyword>
<reference evidence="2" key="1">
    <citation type="submission" date="2025-08" db="UniProtKB">
        <authorList>
            <consortium name="Ensembl"/>
        </authorList>
    </citation>
    <scope>IDENTIFICATION</scope>
</reference>
<dbReference type="Ensembl" id="ENSLBET00000005810.1">
    <property type="protein sequence ID" value="ENSLBEP00000005525.1"/>
    <property type="gene ID" value="ENSLBEG00000004243.1"/>
</dbReference>
<dbReference type="Proteomes" id="UP000261660">
    <property type="component" value="Unplaced"/>
</dbReference>
<reference evidence="2" key="2">
    <citation type="submission" date="2025-09" db="UniProtKB">
        <authorList>
            <consortium name="Ensembl"/>
        </authorList>
    </citation>
    <scope>IDENTIFICATION</scope>
</reference>
<name>A0A3Q3EDJ5_9LABR</name>
<dbReference type="InParanoid" id="A0A3Q3EDJ5"/>
<sequence length="165" mass="18645">SALEGVRMTAEGIFIIEEGGTADTAPLDSADLSCSVRALQQDMEELKNANASLRKENESLREQLNTARNGDSVRGRSVRPSCDAEFARALKVFYHSMTSVRGQLQRLRRHRPSEESDLLGLRLFVDEHCRLLRNFSEQLEQSVSTLKQEVAAIVRRKRERSGIWS</sequence>
<protein>
    <submittedName>
        <fullName evidence="2">Uncharacterized protein</fullName>
    </submittedName>
</protein>
<feature type="coiled-coil region" evidence="1">
    <location>
        <begin position="29"/>
        <end position="70"/>
    </location>
</feature>
<dbReference type="AlphaFoldDB" id="A0A3Q3EDJ5"/>
<proteinExistence type="predicted"/>
<organism evidence="2 3">
    <name type="scientific">Labrus bergylta</name>
    <name type="common">ballan wrasse</name>
    <dbReference type="NCBI Taxonomy" id="56723"/>
    <lineage>
        <taxon>Eukaryota</taxon>
        <taxon>Metazoa</taxon>
        <taxon>Chordata</taxon>
        <taxon>Craniata</taxon>
        <taxon>Vertebrata</taxon>
        <taxon>Euteleostomi</taxon>
        <taxon>Actinopterygii</taxon>
        <taxon>Neopterygii</taxon>
        <taxon>Teleostei</taxon>
        <taxon>Neoteleostei</taxon>
        <taxon>Acanthomorphata</taxon>
        <taxon>Eupercaria</taxon>
        <taxon>Labriformes</taxon>
        <taxon>Labridae</taxon>
        <taxon>Labrus</taxon>
    </lineage>
</organism>
<dbReference type="STRING" id="56723.ENSLBEP00000005525"/>
<evidence type="ECO:0000313" key="2">
    <source>
        <dbReference type="Ensembl" id="ENSLBEP00000005525.1"/>
    </source>
</evidence>
<evidence type="ECO:0000313" key="3">
    <source>
        <dbReference type="Proteomes" id="UP000261660"/>
    </source>
</evidence>
<keyword evidence="1" id="KW-0175">Coiled coil</keyword>
<accession>A0A3Q3EDJ5</accession>
<dbReference type="GeneTree" id="ENSGT00940000176994"/>
<evidence type="ECO:0000256" key="1">
    <source>
        <dbReference type="SAM" id="Coils"/>
    </source>
</evidence>